<dbReference type="SMART" id="SM00267">
    <property type="entry name" value="GGDEF"/>
    <property type="match status" value="1"/>
</dbReference>
<dbReference type="SMART" id="SM00052">
    <property type="entry name" value="EAL"/>
    <property type="match status" value="1"/>
</dbReference>
<evidence type="ECO:0000313" key="6">
    <source>
        <dbReference type="EMBL" id="CAB3802982.1"/>
    </source>
</evidence>
<dbReference type="InterPro" id="IPR035965">
    <property type="entry name" value="PAS-like_dom_sf"/>
</dbReference>
<keyword evidence="7" id="KW-1185">Reference proteome</keyword>
<dbReference type="EMBL" id="CADIKM010000051">
    <property type="protein sequence ID" value="CAB3802982.1"/>
    <property type="molecule type" value="Genomic_DNA"/>
</dbReference>
<protein>
    <recommendedName>
        <fullName evidence="8">EAL domain-containing protein</fullName>
    </recommendedName>
</protein>
<evidence type="ECO:0000259" key="4">
    <source>
        <dbReference type="PROSITE" id="PS50883"/>
    </source>
</evidence>
<feature type="compositionally biased region" description="Low complexity" evidence="1">
    <location>
        <begin position="7"/>
        <end position="21"/>
    </location>
</feature>
<proteinExistence type="predicted"/>
<feature type="domain" description="PAC" evidence="3">
    <location>
        <begin position="183"/>
        <end position="237"/>
    </location>
</feature>
<dbReference type="RefSeq" id="WP_175107844.1">
    <property type="nucleotide sequence ID" value="NZ_CADIKM010000051.1"/>
</dbReference>
<dbReference type="CDD" id="cd01948">
    <property type="entry name" value="EAL"/>
    <property type="match status" value="1"/>
</dbReference>
<dbReference type="PROSITE" id="PS50113">
    <property type="entry name" value="PAC"/>
    <property type="match status" value="2"/>
</dbReference>
<dbReference type="InterPro" id="IPR035919">
    <property type="entry name" value="EAL_sf"/>
</dbReference>
<dbReference type="SUPFAM" id="SSF55785">
    <property type="entry name" value="PYP-like sensor domain (PAS domain)"/>
    <property type="match status" value="2"/>
</dbReference>
<dbReference type="Proteomes" id="UP000494115">
    <property type="component" value="Unassembled WGS sequence"/>
</dbReference>
<dbReference type="InterPro" id="IPR000014">
    <property type="entry name" value="PAS"/>
</dbReference>
<dbReference type="Pfam" id="PF00563">
    <property type="entry name" value="EAL"/>
    <property type="match status" value="1"/>
</dbReference>
<evidence type="ECO:0000256" key="2">
    <source>
        <dbReference type="SAM" id="Phobius"/>
    </source>
</evidence>
<feature type="transmembrane region" description="Helical" evidence="2">
    <location>
        <begin position="51"/>
        <end position="72"/>
    </location>
</feature>
<dbReference type="Gene3D" id="3.30.70.270">
    <property type="match status" value="1"/>
</dbReference>
<keyword evidence="2" id="KW-1133">Transmembrane helix</keyword>
<keyword evidence="2" id="KW-0812">Transmembrane</keyword>
<accession>A0A6S7D0Q4</accession>
<feature type="domain" description="GGDEF" evidence="5">
    <location>
        <begin position="394"/>
        <end position="527"/>
    </location>
</feature>
<dbReference type="PROSITE" id="PS50883">
    <property type="entry name" value="EAL"/>
    <property type="match status" value="1"/>
</dbReference>
<dbReference type="InterPro" id="IPR000160">
    <property type="entry name" value="GGDEF_dom"/>
</dbReference>
<dbReference type="AlphaFoldDB" id="A0A6S7D0Q4"/>
<dbReference type="CDD" id="cd01949">
    <property type="entry name" value="GGDEF"/>
    <property type="match status" value="1"/>
</dbReference>
<dbReference type="Pfam" id="PF08448">
    <property type="entry name" value="PAS_4"/>
    <property type="match status" value="1"/>
</dbReference>
<dbReference type="Pfam" id="PF08447">
    <property type="entry name" value="PAS_3"/>
    <property type="match status" value="1"/>
</dbReference>
<evidence type="ECO:0008006" key="8">
    <source>
        <dbReference type="Google" id="ProtNLM"/>
    </source>
</evidence>
<gene>
    <name evidence="6" type="ORF">LMG28138_05277</name>
</gene>
<feature type="domain" description="EAL" evidence="4">
    <location>
        <begin position="535"/>
        <end position="789"/>
    </location>
</feature>
<evidence type="ECO:0000259" key="5">
    <source>
        <dbReference type="PROSITE" id="PS50887"/>
    </source>
</evidence>
<dbReference type="InterPro" id="IPR013656">
    <property type="entry name" value="PAS_4"/>
</dbReference>
<name>A0A6S7D0Q4_9BURK</name>
<dbReference type="SUPFAM" id="SSF141868">
    <property type="entry name" value="EAL domain-like"/>
    <property type="match status" value="1"/>
</dbReference>
<dbReference type="PANTHER" id="PTHR44757:SF2">
    <property type="entry name" value="BIOFILM ARCHITECTURE MAINTENANCE PROTEIN MBAA"/>
    <property type="match status" value="1"/>
</dbReference>
<dbReference type="NCBIfam" id="TIGR00229">
    <property type="entry name" value="sensory_box"/>
    <property type="match status" value="1"/>
</dbReference>
<dbReference type="InterPro" id="IPR043128">
    <property type="entry name" value="Rev_trsase/Diguanyl_cyclase"/>
</dbReference>
<dbReference type="InterPro" id="IPR052155">
    <property type="entry name" value="Biofilm_reg_signaling"/>
</dbReference>
<dbReference type="InterPro" id="IPR013655">
    <property type="entry name" value="PAS_fold_3"/>
</dbReference>
<dbReference type="Gene3D" id="3.30.450.20">
    <property type="entry name" value="PAS domain"/>
    <property type="match status" value="2"/>
</dbReference>
<dbReference type="Gene3D" id="3.20.20.450">
    <property type="entry name" value="EAL domain"/>
    <property type="match status" value="1"/>
</dbReference>
<evidence type="ECO:0000256" key="1">
    <source>
        <dbReference type="SAM" id="MobiDB-lite"/>
    </source>
</evidence>
<dbReference type="PANTHER" id="PTHR44757">
    <property type="entry name" value="DIGUANYLATE CYCLASE DGCP"/>
    <property type="match status" value="1"/>
</dbReference>
<dbReference type="InterPro" id="IPR001633">
    <property type="entry name" value="EAL_dom"/>
</dbReference>
<dbReference type="SMART" id="SM00091">
    <property type="entry name" value="PAS"/>
    <property type="match status" value="2"/>
</dbReference>
<reference evidence="6 7" key="1">
    <citation type="submission" date="2020-04" db="EMBL/GenBank/DDBJ databases">
        <authorList>
            <person name="De Canck E."/>
        </authorList>
    </citation>
    <scope>NUCLEOTIDE SEQUENCE [LARGE SCALE GENOMIC DNA]</scope>
    <source>
        <strain evidence="6 7">LMG 28138</strain>
    </source>
</reference>
<dbReference type="NCBIfam" id="TIGR00254">
    <property type="entry name" value="GGDEF"/>
    <property type="match status" value="1"/>
</dbReference>
<feature type="region of interest" description="Disordered" evidence="1">
    <location>
        <begin position="1"/>
        <end position="21"/>
    </location>
</feature>
<dbReference type="InterPro" id="IPR000700">
    <property type="entry name" value="PAS-assoc_C"/>
</dbReference>
<dbReference type="PROSITE" id="PS50887">
    <property type="entry name" value="GGDEF"/>
    <property type="match status" value="1"/>
</dbReference>
<sequence length="803" mass="86158">MKSWRFGSSTHNSSSSGVTLSGDSAAPKNQLFLSNFLSWFSSYRKTNVTDALVAVTAGFGVGSLCTLVQPWLGSPTGLPESARVAVAAIVGATISVAVYRKLSGDRARQSAAAALASALLDANRECMKLIDANGRMLRVSEYGAALMDAASPAELAGADWLGFWEGESCAAARSSFAGAISGNRTSFRGLCHTTTGRPKWWDSRLIPIKDDAGRVVAVVCASLDITSQTDLLTQLQEKNELMSEMEAHMPLVFYSYSANFEHFHYVSTGAVKVFGITSAVLRENPTAWLDLVIPDDLDRLHEEMRRIVTDSADGKAQYRIRKADGSVRWLRSTGYPVRDGRGSVVRIIGTTEDVTAEQEWITALDQLAYADSLTGLANRAALVREIERRCAMGAPFGLMFVDLDRFKVLNDTLGHVAADRLLKGIGDIIRAALPPDAFVARLGGDEFAALIGSVAEKGGLERLAETLLSEFSHGGRAVRADAFVTASIGISLYPEHGAGHEALLTSADVAMYAAKKAGRNGFKFAGIEAAKTIGDFELERDLPDALASGQFVLHFQAIHEPGSLSVHSAEVLIRWHHPTRGLIPPGVFIPILEEMGCITGVGVWVLNGALSQLAAWRRSGASNLGISVNVSAKQLRGEAIVEEVDRALKKYNIPPGKLEIELTETVLMENPLQAQKAVAALTSLGVRIAVDDFGTGYSSLKYLADFAPHTLKIDGSFTAKLANDAATRTIVEGIIGLSHKLGIDVIAEGVEQEEQLDILREVKCDYVQGFLLGRPETPDCFSARLNLPGLDRASSAQECPSAP</sequence>
<evidence type="ECO:0000259" key="3">
    <source>
        <dbReference type="PROSITE" id="PS50113"/>
    </source>
</evidence>
<organism evidence="6 7">
    <name type="scientific">Pararobbsia alpina</name>
    <dbReference type="NCBI Taxonomy" id="621374"/>
    <lineage>
        <taxon>Bacteria</taxon>
        <taxon>Pseudomonadati</taxon>
        <taxon>Pseudomonadota</taxon>
        <taxon>Betaproteobacteria</taxon>
        <taxon>Burkholderiales</taxon>
        <taxon>Burkholderiaceae</taxon>
        <taxon>Pararobbsia</taxon>
    </lineage>
</organism>
<feature type="domain" description="PAC" evidence="3">
    <location>
        <begin position="314"/>
        <end position="366"/>
    </location>
</feature>
<dbReference type="SUPFAM" id="SSF55073">
    <property type="entry name" value="Nucleotide cyclase"/>
    <property type="match status" value="1"/>
</dbReference>
<keyword evidence="2" id="KW-0472">Membrane</keyword>
<evidence type="ECO:0000313" key="7">
    <source>
        <dbReference type="Proteomes" id="UP000494115"/>
    </source>
</evidence>
<dbReference type="InterPro" id="IPR029787">
    <property type="entry name" value="Nucleotide_cyclase"/>
</dbReference>
<dbReference type="SMART" id="SM00086">
    <property type="entry name" value="PAC"/>
    <property type="match status" value="2"/>
</dbReference>
<dbReference type="InterPro" id="IPR001610">
    <property type="entry name" value="PAC"/>
</dbReference>
<dbReference type="Pfam" id="PF00990">
    <property type="entry name" value="GGDEF"/>
    <property type="match status" value="1"/>
</dbReference>
<dbReference type="CDD" id="cd00130">
    <property type="entry name" value="PAS"/>
    <property type="match status" value="1"/>
</dbReference>